<dbReference type="PANTHER" id="PTHR43811:SF19">
    <property type="entry name" value="39 KDA FK506-BINDING NUCLEAR PROTEIN"/>
    <property type="match status" value="1"/>
</dbReference>
<evidence type="ECO:0000256" key="5">
    <source>
        <dbReference type="PROSITE-ProRule" id="PRU00277"/>
    </source>
</evidence>
<dbReference type="SUPFAM" id="SSF54534">
    <property type="entry name" value="FKBP-like"/>
    <property type="match status" value="1"/>
</dbReference>
<dbReference type="InterPro" id="IPR001179">
    <property type="entry name" value="PPIase_FKBP_dom"/>
</dbReference>
<comment type="catalytic activity">
    <reaction evidence="1 5">
        <text>[protein]-peptidylproline (omega=180) = [protein]-peptidylproline (omega=0)</text>
        <dbReference type="Rhea" id="RHEA:16237"/>
        <dbReference type="Rhea" id="RHEA-COMP:10747"/>
        <dbReference type="Rhea" id="RHEA-COMP:10748"/>
        <dbReference type="ChEBI" id="CHEBI:83833"/>
        <dbReference type="ChEBI" id="CHEBI:83834"/>
        <dbReference type="EC" id="5.2.1.8"/>
    </reaction>
</comment>
<gene>
    <name evidence="9" type="ORF">DBRI00130_LOCUS3714</name>
    <name evidence="8" type="ORF">DBRI1063_LOCUS16869</name>
</gene>
<reference evidence="9" key="1">
    <citation type="submission" date="2021-01" db="EMBL/GenBank/DDBJ databases">
        <authorList>
            <person name="Corre E."/>
            <person name="Pelletier E."/>
            <person name="Niang G."/>
            <person name="Scheremetjew M."/>
            <person name="Finn R."/>
            <person name="Kale V."/>
            <person name="Holt S."/>
            <person name="Cochrane G."/>
            <person name="Meng A."/>
            <person name="Brown T."/>
            <person name="Cohen L."/>
        </authorList>
    </citation>
    <scope>NUCLEOTIDE SEQUENCE</scope>
    <source>
        <strain evidence="9">GSO104</strain>
        <strain evidence="8">Pop2</strain>
    </source>
</reference>
<sequence length="197" mass="20405">MKLLSVASFALVALQAVAFSPVKPSASLPRAFSPLRSTEDGAAVADPFESYAPGSSLAFKELSAGSGEPSADGDVLTVAYTGKLFEGRQFDSSKEWMFKMGSGNVMPGFDEGLKGAKAGSKRIVRIPPELAYGATGKGSIIPPNCDLEFEIEVMEITGGIAGDIKLFGEQRLIGGLACVALMGAAPFIPPLPFLGGN</sequence>
<feature type="signal peptide" evidence="6">
    <location>
        <begin position="1"/>
        <end position="18"/>
    </location>
</feature>
<dbReference type="EMBL" id="HBNS01004583">
    <property type="protein sequence ID" value="CAE4585475.1"/>
    <property type="molecule type" value="Transcribed_RNA"/>
</dbReference>
<protein>
    <recommendedName>
        <fullName evidence="2 5">peptidylprolyl isomerase</fullName>
        <ecNumber evidence="2 5">5.2.1.8</ecNumber>
    </recommendedName>
</protein>
<organism evidence="9">
    <name type="scientific">Ditylum brightwellii</name>
    <dbReference type="NCBI Taxonomy" id="49249"/>
    <lineage>
        <taxon>Eukaryota</taxon>
        <taxon>Sar</taxon>
        <taxon>Stramenopiles</taxon>
        <taxon>Ochrophyta</taxon>
        <taxon>Bacillariophyta</taxon>
        <taxon>Mediophyceae</taxon>
        <taxon>Lithodesmiophycidae</taxon>
        <taxon>Lithodesmiales</taxon>
        <taxon>Lithodesmiaceae</taxon>
        <taxon>Ditylum</taxon>
    </lineage>
</organism>
<evidence type="ECO:0000256" key="4">
    <source>
        <dbReference type="ARBA" id="ARBA00023235"/>
    </source>
</evidence>
<dbReference type="EMBL" id="HBGN01026247">
    <property type="protein sequence ID" value="CAD9341616.1"/>
    <property type="molecule type" value="Transcribed_RNA"/>
</dbReference>
<dbReference type="InterPro" id="IPR046357">
    <property type="entry name" value="PPIase_dom_sf"/>
</dbReference>
<dbReference type="Gene3D" id="3.10.50.40">
    <property type="match status" value="1"/>
</dbReference>
<evidence type="ECO:0000313" key="8">
    <source>
        <dbReference type="EMBL" id="CAD9341616.1"/>
    </source>
</evidence>
<dbReference type="PANTHER" id="PTHR43811">
    <property type="entry name" value="FKBP-TYPE PEPTIDYL-PROLYL CIS-TRANS ISOMERASE FKPA"/>
    <property type="match status" value="1"/>
</dbReference>
<evidence type="ECO:0000256" key="1">
    <source>
        <dbReference type="ARBA" id="ARBA00000971"/>
    </source>
</evidence>
<feature type="chain" id="PRO_5035586306" description="peptidylprolyl isomerase" evidence="6">
    <location>
        <begin position="19"/>
        <end position="197"/>
    </location>
</feature>
<keyword evidence="6" id="KW-0732">Signal</keyword>
<keyword evidence="4 5" id="KW-0413">Isomerase</keyword>
<keyword evidence="3 5" id="KW-0697">Rotamase</keyword>
<evidence type="ECO:0000259" key="7">
    <source>
        <dbReference type="PROSITE" id="PS50059"/>
    </source>
</evidence>
<evidence type="ECO:0000256" key="6">
    <source>
        <dbReference type="SAM" id="SignalP"/>
    </source>
</evidence>
<accession>A0A6V2B6U1</accession>
<proteinExistence type="predicted"/>
<evidence type="ECO:0000313" key="9">
    <source>
        <dbReference type="EMBL" id="CAE4585475.1"/>
    </source>
</evidence>
<feature type="domain" description="PPIase FKBP-type" evidence="7">
    <location>
        <begin position="73"/>
        <end position="157"/>
    </location>
</feature>
<evidence type="ECO:0000256" key="3">
    <source>
        <dbReference type="ARBA" id="ARBA00023110"/>
    </source>
</evidence>
<evidence type="ECO:0000256" key="2">
    <source>
        <dbReference type="ARBA" id="ARBA00013194"/>
    </source>
</evidence>
<dbReference type="GO" id="GO:0003755">
    <property type="term" value="F:peptidyl-prolyl cis-trans isomerase activity"/>
    <property type="evidence" value="ECO:0007669"/>
    <property type="project" value="UniProtKB-KW"/>
</dbReference>
<dbReference type="PROSITE" id="PS50059">
    <property type="entry name" value="FKBP_PPIASE"/>
    <property type="match status" value="1"/>
</dbReference>
<dbReference type="EC" id="5.2.1.8" evidence="2 5"/>
<name>A0A6V2B6U1_9STRA</name>
<dbReference type="Pfam" id="PF00254">
    <property type="entry name" value="FKBP_C"/>
    <property type="match status" value="1"/>
</dbReference>
<dbReference type="AlphaFoldDB" id="A0A6V2B6U1"/>